<accession>A0A089ZQU3</accession>
<dbReference type="Proteomes" id="UP000029499">
    <property type="component" value="Chromosome"/>
</dbReference>
<dbReference type="EMBL" id="CP009533">
    <property type="protein sequence ID" value="AIS18231.1"/>
    <property type="molecule type" value="Genomic_DNA"/>
</dbReference>
<gene>
    <name evidence="4" type="ORF">LT40_12885</name>
</gene>
<dbReference type="HOGENOM" id="CLU_064076_0_1_6"/>
<keyword evidence="5" id="KW-1185">Reference proteome</keyword>
<keyword evidence="2" id="KW-0732">Signal</keyword>
<dbReference type="SMART" id="SM00062">
    <property type="entry name" value="PBPb"/>
    <property type="match status" value="1"/>
</dbReference>
<dbReference type="PANTHER" id="PTHR35936">
    <property type="entry name" value="MEMBRANE-BOUND LYTIC MUREIN TRANSGLYCOSYLASE F"/>
    <property type="match status" value="1"/>
</dbReference>
<dbReference type="eggNOG" id="COG0834">
    <property type="taxonomic scope" value="Bacteria"/>
</dbReference>
<proteinExistence type="inferred from homology"/>
<name>A0A089ZQU3_9PSED</name>
<reference evidence="4 5" key="1">
    <citation type="journal article" date="2015" name="J. Biotechnol.">
        <title>Complete genome sequence of Pseudomonas rhizosphaerae IH5T (=DSM 16299T), a phosphate-solubilizing rhizobacterium for bacterial biofertilizer.</title>
        <authorList>
            <person name="Kwak Y."/>
            <person name="Jung B.K."/>
            <person name="Shin J.H."/>
        </authorList>
    </citation>
    <scope>NUCLEOTIDE SEQUENCE [LARGE SCALE GENOMIC DNA]</scope>
    <source>
        <strain evidence="4">DSM 16299</strain>
    </source>
</reference>
<dbReference type="OrthoDB" id="7677520at2"/>
<feature type="domain" description="Solute-binding protein family 3/N-terminal" evidence="3">
    <location>
        <begin position="17"/>
        <end position="253"/>
    </location>
</feature>
<organism evidence="4 5">
    <name type="scientific">Pseudomonas rhizosphaerae</name>
    <dbReference type="NCBI Taxonomy" id="216142"/>
    <lineage>
        <taxon>Bacteria</taxon>
        <taxon>Pseudomonadati</taxon>
        <taxon>Pseudomonadota</taxon>
        <taxon>Gammaproteobacteria</taxon>
        <taxon>Pseudomonadales</taxon>
        <taxon>Pseudomonadaceae</taxon>
        <taxon>Pseudomonas</taxon>
    </lineage>
</organism>
<evidence type="ECO:0000256" key="2">
    <source>
        <dbReference type="ARBA" id="ARBA00022729"/>
    </source>
</evidence>
<dbReference type="KEGG" id="prh:LT40_12885"/>
<dbReference type="PANTHER" id="PTHR35936:SF6">
    <property type="entry name" value="AMINO ACID ABC TRANSPORTER SUBSTRATE-BINDING PAAT FAMILY PROTEIN"/>
    <property type="match status" value="1"/>
</dbReference>
<dbReference type="Gene3D" id="3.40.190.10">
    <property type="entry name" value="Periplasmic binding protein-like II"/>
    <property type="match status" value="2"/>
</dbReference>
<evidence type="ECO:0000313" key="5">
    <source>
        <dbReference type="Proteomes" id="UP000029499"/>
    </source>
</evidence>
<dbReference type="AlphaFoldDB" id="A0A089ZQU3"/>
<comment type="similarity">
    <text evidence="1">Belongs to the bacterial solute-binding protein 3 family.</text>
</comment>
<evidence type="ECO:0000313" key="4">
    <source>
        <dbReference type="EMBL" id="AIS18231.1"/>
    </source>
</evidence>
<dbReference type="SUPFAM" id="SSF53850">
    <property type="entry name" value="Periplasmic binding protein-like II"/>
    <property type="match status" value="1"/>
</dbReference>
<dbReference type="Pfam" id="PF12974">
    <property type="entry name" value="Phosphonate-bd"/>
    <property type="match status" value="1"/>
</dbReference>
<evidence type="ECO:0000259" key="3">
    <source>
        <dbReference type="SMART" id="SM00062"/>
    </source>
</evidence>
<protein>
    <submittedName>
        <fullName evidence="4">ABC transporter substrate-binding protein</fullName>
    </submittedName>
</protein>
<evidence type="ECO:0000256" key="1">
    <source>
        <dbReference type="ARBA" id="ARBA00010333"/>
    </source>
</evidence>
<dbReference type="InterPro" id="IPR001638">
    <property type="entry name" value="Solute-binding_3/MltF_N"/>
</dbReference>
<sequence>MVAVLLPLVAQGAGKCERLVASGSPDAPPYLWRDSQDPERLIGVNADLLQQVAGQIGIKVDILYAGKRSQALEEVRSGRMDLLVDAPLAVAELESLDYVHPALVPNDYLIWTLRSVPLTYRSLADLHGHTGAISAKARPTQAFATLAAEHLKLTHTENLQQAFSKLARRQVEYVIAGRYSGAAMAQAQGLDEQLQSSELPVDRPGLYLALSHDSACNDPWLRGQLAKKMTELTASGVPAEVFSRNVERWKAQQPPAPAVPTQ</sequence>
<dbReference type="STRING" id="216142.LT40_12885"/>